<keyword evidence="1" id="KW-1133">Transmembrane helix</keyword>
<evidence type="ECO:0000256" key="1">
    <source>
        <dbReference type="SAM" id="Phobius"/>
    </source>
</evidence>
<evidence type="ECO:0000313" key="3">
    <source>
        <dbReference type="Proteomes" id="UP001166004"/>
    </source>
</evidence>
<reference evidence="2 3" key="1">
    <citation type="submission" date="2019-07" db="EMBL/GenBank/DDBJ databases">
        <title>SAR11 Genome Evolution.</title>
        <authorList>
            <person name="Giovannoni S."/>
        </authorList>
    </citation>
    <scope>NUCLEOTIDE SEQUENCE [LARGE SCALE GENOMIC DNA]</scope>
    <source>
        <strain evidence="2 3">HTCC9565</strain>
    </source>
</reference>
<keyword evidence="1" id="KW-0812">Transmembrane</keyword>
<protein>
    <submittedName>
        <fullName evidence="2">GDSL-like lipase/acylhydrolase family protein</fullName>
    </submittedName>
</protein>
<dbReference type="EMBL" id="LANA01000001">
    <property type="protein sequence ID" value="NMN67608.1"/>
    <property type="molecule type" value="Genomic_DNA"/>
</dbReference>
<feature type="transmembrane region" description="Helical" evidence="1">
    <location>
        <begin position="77"/>
        <end position="100"/>
    </location>
</feature>
<dbReference type="SUPFAM" id="SSF52266">
    <property type="entry name" value="SGNH hydrolase"/>
    <property type="match status" value="1"/>
</dbReference>
<keyword evidence="1" id="KW-0472">Membrane</keyword>
<evidence type="ECO:0000313" key="2">
    <source>
        <dbReference type="EMBL" id="NMN67608.1"/>
    </source>
</evidence>
<dbReference type="CDD" id="cd00229">
    <property type="entry name" value="SGNH_hydrolase"/>
    <property type="match status" value="1"/>
</dbReference>
<keyword evidence="3" id="KW-1185">Reference proteome</keyword>
<accession>A0ABX1T3I9</accession>
<sequence>MEKKNKKITKKLLIFSKLIFFISFLFSLILFSYSINRILYPPEFVSLKFYSISLIFSIILIIFIFTSYKYTSDNNKINISLILLSLGITFYTLEVSLIFLNKSYLLKTDRLKINIKDLAKQTGKPYDDRDKIEVIDDLIESGYKAYPNINPLHFADTDGFYHNNKKIYPLGSIAKSLSVLSNETGIYTVIKTDRFGFNNPDSIYQDKTEIIAMIGDSFVEGYASKKNEDISAVLRNFNLNVINLGKGGSGPLIEMAILREYALPLRPKIVLWFFYMNDLSDLKNEMKSSTLKRYYYDKNFSQNLRDKQSDIDEILEEFIISEKDKIQNFEEEKSFNFNKSFNKKLINFIKLSQSRKLLELRPKISPVFKNILSMSKQNISEWGGKMYFVYLPPLERYSKKEKYHNLDEIFKIVKNLDIPIIDIHKNVFKPHPNPLSLFPFEIGVHYNSTGYKLIGEAIRSRLLNDRIINK</sequence>
<proteinExistence type="predicted"/>
<dbReference type="Gene3D" id="3.40.50.1110">
    <property type="entry name" value="SGNH hydrolase"/>
    <property type="match status" value="1"/>
</dbReference>
<dbReference type="RefSeq" id="WP_169036092.1">
    <property type="nucleotide sequence ID" value="NZ_LANA01000001.1"/>
</dbReference>
<feature type="transmembrane region" description="Helical" evidence="1">
    <location>
        <begin position="47"/>
        <end position="65"/>
    </location>
</feature>
<organism evidence="2 3">
    <name type="scientific">Pelagibacter ubique</name>
    <dbReference type="NCBI Taxonomy" id="198252"/>
    <lineage>
        <taxon>Bacteria</taxon>
        <taxon>Pseudomonadati</taxon>
        <taxon>Pseudomonadota</taxon>
        <taxon>Alphaproteobacteria</taxon>
        <taxon>Candidatus Pelagibacterales</taxon>
        <taxon>Candidatus Pelagibacteraceae</taxon>
        <taxon>Candidatus Pelagibacter</taxon>
    </lineage>
</organism>
<name>A0ABX1T3I9_PELUQ</name>
<comment type="caution">
    <text evidence="2">The sequence shown here is derived from an EMBL/GenBank/DDBJ whole genome shotgun (WGS) entry which is preliminary data.</text>
</comment>
<dbReference type="Proteomes" id="UP001166004">
    <property type="component" value="Unassembled WGS sequence"/>
</dbReference>
<gene>
    <name evidence="2" type="ORF">VP91_00007550</name>
</gene>
<dbReference type="InterPro" id="IPR036514">
    <property type="entry name" value="SGNH_hydro_sf"/>
</dbReference>
<feature type="transmembrane region" description="Helical" evidence="1">
    <location>
        <begin position="12"/>
        <end position="35"/>
    </location>
</feature>